<dbReference type="AlphaFoldDB" id="A0A2A7ALS9"/>
<evidence type="ECO:0000256" key="5">
    <source>
        <dbReference type="ARBA" id="ARBA00023136"/>
    </source>
</evidence>
<feature type="transmembrane region" description="Helical" evidence="6">
    <location>
        <begin position="293"/>
        <end position="317"/>
    </location>
</feature>
<organism evidence="8 9">
    <name type="scientific">Faecalibacterium prausnitzii</name>
    <dbReference type="NCBI Taxonomy" id="853"/>
    <lineage>
        <taxon>Bacteria</taxon>
        <taxon>Bacillati</taxon>
        <taxon>Bacillota</taxon>
        <taxon>Clostridia</taxon>
        <taxon>Eubacteriales</taxon>
        <taxon>Oscillospiraceae</taxon>
        <taxon>Faecalibacterium</taxon>
    </lineage>
</organism>
<dbReference type="Pfam" id="PF03553">
    <property type="entry name" value="Na_H_antiporter"/>
    <property type="match status" value="1"/>
</dbReference>
<evidence type="ECO:0000256" key="6">
    <source>
        <dbReference type="SAM" id="Phobius"/>
    </source>
</evidence>
<dbReference type="PANTHER" id="PTHR43478">
    <property type="entry name" value="NA+/H+ ANTIPORTER-RELATED"/>
    <property type="match status" value="1"/>
</dbReference>
<feature type="transmembrane region" description="Helical" evidence="6">
    <location>
        <begin position="232"/>
        <end position="251"/>
    </location>
</feature>
<feature type="transmembrane region" description="Helical" evidence="6">
    <location>
        <begin position="406"/>
        <end position="425"/>
    </location>
</feature>
<evidence type="ECO:0000256" key="1">
    <source>
        <dbReference type="ARBA" id="ARBA00004651"/>
    </source>
</evidence>
<evidence type="ECO:0000256" key="3">
    <source>
        <dbReference type="ARBA" id="ARBA00022692"/>
    </source>
</evidence>
<evidence type="ECO:0000313" key="9">
    <source>
        <dbReference type="Proteomes" id="UP000220005"/>
    </source>
</evidence>
<keyword evidence="2" id="KW-1003">Cell membrane</keyword>
<keyword evidence="4 6" id="KW-1133">Transmembrane helix</keyword>
<protein>
    <submittedName>
        <fullName evidence="8">Sodium:proton antiporter</fullName>
    </submittedName>
</protein>
<proteinExistence type="predicted"/>
<reference evidence="8 9" key="1">
    <citation type="journal article" date="2017" name="Front. Microbiol.">
        <title>New Insights into the Diversity of the Genus Faecalibacterium.</title>
        <authorList>
            <person name="Benevides L."/>
            <person name="Burman S."/>
            <person name="Martin R."/>
            <person name="Robert V."/>
            <person name="Thomas M."/>
            <person name="Miquel S."/>
            <person name="Chain F."/>
            <person name="Sokol H."/>
            <person name="Bermudez-Humaran L.G."/>
            <person name="Morrison M."/>
            <person name="Langella P."/>
            <person name="Azevedo V.A."/>
            <person name="Chatel J.M."/>
            <person name="Soares S."/>
        </authorList>
    </citation>
    <scope>NUCLEOTIDE SEQUENCE [LARGE SCALE GENOMIC DNA]</scope>
    <source>
        <strain evidence="8 9">CNCM I 4575</strain>
    </source>
</reference>
<gene>
    <name evidence="8" type="ORF">CGS58_14435</name>
</gene>
<dbReference type="EMBL" id="NMTY01000033">
    <property type="protein sequence ID" value="PDX80107.1"/>
    <property type="molecule type" value="Genomic_DNA"/>
</dbReference>
<comment type="subcellular location">
    <subcellularLocation>
        <location evidence="1">Cell membrane</location>
        <topology evidence="1">Multi-pass membrane protein</topology>
    </subcellularLocation>
</comment>
<dbReference type="RefSeq" id="WP_097840351.1">
    <property type="nucleotide sequence ID" value="NZ_NMTY01000033.1"/>
</dbReference>
<feature type="transmembrane region" description="Helical" evidence="6">
    <location>
        <begin position="369"/>
        <end position="386"/>
    </location>
</feature>
<evidence type="ECO:0000256" key="2">
    <source>
        <dbReference type="ARBA" id="ARBA00022475"/>
    </source>
</evidence>
<feature type="transmembrane region" description="Helical" evidence="6">
    <location>
        <begin position="329"/>
        <end position="348"/>
    </location>
</feature>
<keyword evidence="3 6" id="KW-0812">Transmembrane</keyword>
<comment type="caution">
    <text evidence="8">The sequence shown here is derived from an EMBL/GenBank/DDBJ whole genome shotgun (WGS) entry which is preliminary data.</text>
</comment>
<evidence type="ECO:0000259" key="7">
    <source>
        <dbReference type="Pfam" id="PF03553"/>
    </source>
</evidence>
<accession>A0A2A7ALS9</accession>
<dbReference type="GO" id="GO:0005886">
    <property type="term" value="C:plasma membrane"/>
    <property type="evidence" value="ECO:0007669"/>
    <property type="project" value="UniProtKB-SubCell"/>
</dbReference>
<feature type="transmembrane region" description="Helical" evidence="6">
    <location>
        <begin position="107"/>
        <end position="124"/>
    </location>
</feature>
<feature type="transmembrane region" description="Helical" evidence="6">
    <location>
        <begin position="33"/>
        <end position="55"/>
    </location>
</feature>
<dbReference type="Proteomes" id="UP000220005">
    <property type="component" value="Unassembled WGS sequence"/>
</dbReference>
<feature type="transmembrane region" description="Helical" evidence="6">
    <location>
        <begin position="62"/>
        <end position="80"/>
    </location>
</feature>
<sequence length="553" mass="58326">MKKVNLSWAGVVLVFGLLLWCTAATPGTITDPANYTCAVYSTALSLLPPVVAIVLALNTKEVYTSLLVGIATGALLYANGNLELALNTLFFNEEGGMVAKLADSSNVGILVFLVMLGILVALMNKAGGSAAFGRWASTHIHTRAGAQLATFVLGVVIFVDDYFNCLTVGSVMRPVTDRQKVSRAKLAYLIDATAAPVCIIAPVSSWAAAVTSSVPEGSGINGFTMFLRTIPYNYYALLTLVMIFFLVLTGADYGPMKLNEDNALNGDLFTTDDRPYGDDVDDGTDTRGHVIDLILPVVVLIAACIFGLIYTGGFFSGVDFITAFSDCNASAGLVMGSSIALLFTFVFYRVREVMTFQDFAACIPEGFKAMVSPMLILTLAWTLSGMTNLLGAKYYVANLLNGSAAALQYLLPAIIFLVAVFLAFATGTSWGTFSILIPIVCHAFPQGEMLVISIAACLSGAVCGDHCSPISDTSIMASAGAHCSHVNHVSTQLPYAITVAAISAVCYVVTGLSQIVLGASASLFTSLILLAVAIALELIALSVIRAKFAARKR</sequence>
<feature type="transmembrane region" description="Helical" evidence="6">
    <location>
        <begin position="495"/>
        <end position="517"/>
    </location>
</feature>
<feature type="transmembrane region" description="Helical" evidence="6">
    <location>
        <begin position="523"/>
        <end position="544"/>
    </location>
</feature>
<evidence type="ECO:0000256" key="4">
    <source>
        <dbReference type="ARBA" id="ARBA00022989"/>
    </source>
</evidence>
<dbReference type="PANTHER" id="PTHR43478:SF1">
    <property type="entry name" value="NA+_H+ ANTIPORTER NHAC-LIKE C-TERMINAL DOMAIN-CONTAINING PROTEIN"/>
    <property type="match status" value="1"/>
</dbReference>
<name>A0A2A7ALS9_9FIRM</name>
<dbReference type="InterPro" id="IPR018461">
    <property type="entry name" value="Na/H_Antiport_NhaC-like_C"/>
</dbReference>
<evidence type="ECO:0000313" key="8">
    <source>
        <dbReference type="EMBL" id="PDX80107.1"/>
    </source>
</evidence>
<feature type="transmembrane region" description="Helical" evidence="6">
    <location>
        <begin position="186"/>
        <end position="212"/>
    </location>
</feature>
<keyword evidence="5 6" id="KW-0472">Membrane</keyword>
<feature type="domain" description="Na+/H+ antiporter NhaC-like C-terminal" evidence="7">
    <location>
        <begin position="204"/>
        <end position="512"/>
    </location>
</feature>